<evidence type="ECO:0000313" key="1">
    <source>
        <dbReference type="EMBL" id="EHY64203.1"/>
    </source>
</evidence>
<proteinExistence type="predicted"/>
<dbReference type="EMBL" id="JH604770">
    <property type="protein sequence ID" value="EHY64203.1"/>
    <property type="molecule type" value="Genomic_DNA"/>
</dbReference>
<dbReference type="AlphaFoldDB" id="H8ZGN1"/>
<accession>H8ZGN1</accession>
<gene>
    <name evidence="1" type="ORF">NERG_02752</name>
</gene>
<organism evidence="1">
    <name type="scientific">Nematocida ausubeli (strain ATCC PRA-371 / ERTm2)</name>
    <name type="common">Nematode killer fungus</name>
    <dbReference type="NCBI Taxonomy" id="1913371"/>
    <lineage>
        <taxon>Eukaryota</taxon>
        <taxon>Fungi</taxon>
        <taxon>Fungi incertae sedis</taxon>
        <taxon>Microsporidia</taxon>
        <taxon>Nematocida</taxon>
    </lineage>
</organism>
<reference evidence="1" key="1">
    <citation type="submission" date="2011-03" db="EMBL/GenBank/DDBJ databases">
        <title>The Genome Sequence of Nematocida sp1 strain ERTm2.</title>
        <authorList>
            <consortium name="The Broad Institute Genome Sequencing Platform"/>
            <consortium name="The Broad Institute Genome Sequencing Center for Infectious Disease"/>
            <person name="Cuomo C."/>
            <person name="Troemel E."/>
            <person name="Young S.K."/>
            <person name="Zeng Q."/>
            <person name="Gargeya S."/>
            <person name="Fitzgerald M."/>
            <person name="Haas B."/>
            <person name="Abouelleil A."/>
            <person name="Alvarado L."/>
            <person name="Arachchi H.M."/>
            <person name="Berlin A."/>
            <person name="Brown A."/>
            <person name="Chapman S.B."/>
            <person name="Chen Z."/>
            <person name="Dunbar C."/>
            <person name="Freedman E."/>
            <person name="Gearin G."/>
            <person name="Gellesch M."/>
            <person name="Goldberg J."/>
            <person name="Griggs A."/>
            <person name="Gujja S."/>
            <person name="Heilman E.R."/>
            <person name="Heiman D."/>
            <person name="Howarth C."/>
            <person name="Larson L."/>
            <person name="Lui A."/>
            <person name="MacDonald P.J.P."/>
            <person name="Mehta T."/>
            <person name="Montmayeur A."/>
            <person name="Murphy C."/>
            <person name="Neiman D."/>
            <person name="Pearson M."/>
            <person name="Priest M."/>
            <person name="Roberts A."/>
            <person name="Saif S."/>
            <person name="Shea T."/>
            <person name="Shenoy N."/>
            <person name="Sisk P."/>
            <person name="Stolte C."/>
            <person name="Sykes S."/>
            <person name="White J."/>
            <person name="Yandava C."/>
            <person name="Wortman J."/>
            <person name="Nusbaum C."/>
            <person name="Birren B."/>
        </authorList>
    </citation>
    <scope>NUCLEOTIDE SEQUENCE</scope>
    <source>
        <strain evidence="1">ERTm2</strain>
    </source>
</reference>
<dbReference type="Proteomes" id="UP000005622">
    <property type="component" value="Unassembled WGS sequence"/>
</dbReference>
<dbReference type="HOGENOM" id="CLU_1993217_0_0_1"/>
<sequence length="125" mass="14150">MYIIHIHFCGTRTLESHKTATDCPTSSTGLSYLAASLSCKLLCSLTLQSACCFWLCLWLCAPECALLCPLGFRELHHRCARDALYIRNKEHNKENQYGSHRGRPRALKDCVRAVRAPPHNHVNQV</sequence>
<name>H8ZGN1_NEMA1</name>
<protein>
    <submittedName>
        <fullName evidence="1">Uncharacterized protein</fullName>
    </submittedName>
</protein>